<dbReference type="Proteomes" id="UP000324800">
    <property type="component" value="Unassembled WGS sequence"/>
</dbReference>
<name>A0A5J4TWY6_9EUKA</name>
<gene>
    <name evidence="1" type="ORF">EZS28_041659</name>
</gene>
<dbReference type="AlphaFoldDB" id="A0A5J4TWY6"/>
<protein>
    <submittedName>
        <fullName evidence="1">Uncharacterized protein</fullName>
    </submittedName>
</protein>
<proteinExistence type="predicted"/>
<feature type="non-terminal residue" evidence="1">
    <location>
        <position position="221"/>
    </location>
</feature>
<organism evidence="1 2">
    <name type="scientific">Streblomastix strix</name>
    <dbReference type="NCBI Taxonomy" id="222440"/>
    <lineage>
        <taxon>Eukaryota</taxon>
        <taxon>Metamonada</taxon>
        <taxon>Preaxostyla</taxon>
        <taxon>Oxymonadida</taxon>
        <taxon>Streblomastigidae</taxon>
        <taxon>Streblomastix</taxon>
    </lineage>
</organism>
<evidence type="ECO:0000313" key="2">
    <source>
        <dbReference type="Proteomes" id="UP000324800"/>
    </source>
</evidence>
<reference evidence="1 2" key="1">
    <citation type="submission" date="2019-03" db="EMBL/GenBank/DDBJ databases">
        <title>Single cell metagenomics reveals metabolic interactions within the superorganism composed of flagellate Streblomastix strix and complex community of Bacteroidetes bacteria on its surface.</title>
        <authorList>
            <person name="Treitli S.C."/>
            <person name="Kolisko M."/>
            <person name="Husnik F."/>
            <person name="Keeling P."/>
            <person name="Hampl V."/>
        </authorList>
    </citation>
    <scope>NUCLEOTIDE SEQUENCE [LARGE SCALE GENOMIC DNA]</scope>
    <source>
        <strain evidence="1">ST1C</strain>
    </source>
</reference>
<comment type="caution">
    <text evidence="1">The sequence shown here is derived from an EMBL/GenBank/DDBJ whole genome shotgun (WGS) entry which is preliminary data.</text>
</comment>
<dbReference type="EMBL" id="SNRW01023696">
    <property type="protein sequence ID" value="KAA6362814.1"/>
    <property type="molecule type" value="Genomic_DNA"/>
</dbReference>
<accession>A0A5J4TWY6</accession>
<evidence type="ECO:0000313" key="1">
    <source>
        <dbReference type="EMBL" id="KAA6362814.1"/>
    </source>
</evidence>
<sequence length="221" mass="24934">MLKDLEGPKFFSQAAYLSHTMNSIPNGIQNLDQLEEVHRSIDGDFDPVRLDTAIDDARKKLQQQLARQFANILSKVELEDEDERIYQARVDLTNLISNRDSSTMGKDVDESLRTTAEAVNISTIHHREFTWNISQDERTLLQKDTAEIISIEPSNRREDLRLPDDIQQIEKTLINAKTKANIALAMGIAAMHQQLDGRAESERIEAWLHSTAEIGNGIGAA</sequence>